<name>A0ABR2LQQ2_9ASPA</name>
<organism evidence="1 2">
    <name type="scientific">Platanthera guangdongensis</name>
    <dbReference type="NCBI Taxonomy" id="2320717"/>
    <lineage>
        <taxon>Eukaryota</taxon>
        <taxon>Viridiplantae</taxon>
        <taxon>Streptophyta</taxon>
        <taxon>Embryophyta</taxon>
        <taxon>Tracheophyta</taxon>
        <taxon>Spermatophyta</taxon>
        <taxon>Magnoliopsida</taxon>
        <taxon>Liliopsida</taxon>
        <taxon>Asparagales</taxon>
        <taxon>Orchidaceae</taxon>
        <taxon>Orchidoideae</taxon>
        <taxon>Orchideae</taxon>
        <taxon>Orchidinae</taxon>
        <taxon>Platanthera</taxon>
    </lineage>
</organism>
<keyword evidence="2" id="KW-1185">Reference proteome</keyword>
<evidence type="ECO:0000313" key="2">
    <source>
        <dbReference type="Proteomes" id="UP001412067"/>
    </source>
</evidence>
<gene>
    <name evidence="1" type="ORF">KSP40_PGU013485</name>
</gene>
<protein>
    <submittedName>
        <fullName evidence="1">Uncharacterized protein</fullName>
    </submittedName>
</protein>
<sequence length="187" mass="20562">MGEFELATPARARQKIDKLEPWTPLRADGSHRAASSPHYVLPRKILRSWSHIDKAKDSSRASCDKALGIAEHSRYSLTGTNSFVDEDQITLFDLVTTKRVDTSDLHEVASAIGPMTKLVCEISVIQLLKSSKEEANFMLLRGSPIASIKPLTNVLLAAWIWLSPAALVPGIRPGGGPMPLFLFPLYN</sequence>
<dbReference type="EMBL" id="JBBWWR010000016">
    <property type="protein sequence ID" value="KAK8947507.1"/>
    <property type="molecule type" value="Genomic_DNA"/>
</dbReference>
<evidence type="ECO:0000313" key="1">
    <source>
        <dbReference type="EMBL" id="KAK8947507.1"/>
    </source>
</evidence>
<reference evidence="1 2" key="1">
    <citation type="journal article" date="2022" name="Nat. Plants">
        <title>Genomes of leafy and leafless Platanthera orchids illuminate the evolution of mycoheterotrophy.</title>
        <authorList>
            <person name="Li M.H."/>
            <person name="Liu K.W."/>
            <person name="Li Z."/>
            <person name="Lu H.C."/>
            <person name="Ye Q.L."/>
            <person name="Zhang D."/>
            <person name="Wang J.Y."/>
            <person name="Li Y.F."/>
            <person name="Zhong Z.M."/>
            <person name="Liu X."/>
            <person name="Yu X."/>
            <person name="Liu D.K."/>
            <person name="Tu X.D."/>
            <person name="Liu B."/>
            <person name="Hao Y."/>
            <person name="Liao X.Y."/>
            <person name="Jiang Y.T."/>
            <person name="Sun W.H."/>
            <person name="Chen J."/>
            <person name="Chen Y.Q."/>
            <person name="Ai Y."/>
            <person name="Zhai J.W."/>
            <person name="Wu S.S."/>
            <person name="Zhou Z."/>
            <person name="Hsiao Y.Y."/>
            <person name="Wu W.L."/>
            <person name="Chen Y.Y."/>
            <person name="Lin Y.F."/>
            <person name="Hsu J.L."/>
            <person name="Li C.Y."/>
            <person name="Wang Z.W."/>
            <person name="Zhao X."/>
            <person name="Zhong W.Y."/>
            <person name="Ma X.K."/>
            <person name="Ma L."/>
            <person name="Huang J."/>
            <person name="Chen G.Z."/>
            <person name="Huang M.Z."/>
            <person name="Huang L."/>
            <person name="Peng D.H."/>
            <person name="Luo Y.B."/>
            <person name="Zou S.Q."/>
            <person name="Chen S.P."/>
            <person name="Lan S."/>
            <person name="Tsai W.C."/>
            <person name="Van de Peer Y."/>
            <person name="Liu Z.J."/>
        </authorList>
    </citation>
    <scope>NUCLEOTIDE SEQUENCE [LARGE SCALE GENOMIC DNA]</scope>
    <source>
        <strain evidence="1">Lor288</strain>
    </source>
</reference>
<accession>A0ABR2LQQ2</accession>
<dbReference type="Proteomes" id="UP001412067">
    <property type="component" value="Unassembled WGS sequence"/>
</dbReference>
<comment type="caution">
    <text evidence="1">The sequence shown here is derived from an EMBL/GenBank/DDBJ whole genome shotgun (WGS) entry which is preliminary data.</text>
</comment>
<proteinExistence type="predicted"/>